<comment type="caution">
    <text evidence="1">The sequence shown here is derived from an EMBL/GenBank/DDBJ whole genome shotgun (WGS) entry which is preliminary data.</text>
</comment>
<protein>
    <submittedName>
        <fullName evidence="1">Uncharacterized protein</fullName>
    </submittedName>
</protein>
<evidence type="ECO:0000313" key="1">
    <source>
        <dbReference type="EMBL" id="POY76501.1"/>
    </source>
</evidence>
<name>A0A2S5BIA1_9BASI</name>
<dbReference type="AlphaFoldDB" id="A0A2S5BIA1"/>
<dbReference type="Proteomes" id="UP000237144">
    <property type="component" value="Unassembled WGS sequence"/>
</dbReference>
<dbReference type="EMBL" id="PJQD01000005">
    <property type="protein sequence ID" value="POY76501.1"/>
    <property type="molecule type" value="Genomic_DNA"/>
</dbReference>
<keyword evidence="2" id="KW-1185">Reference proteome</keyword>
<sequence>METPVDESTGLLQSTIAISKGSPSYADFRERLENVTIAASAPDWPAATKRDGKLAHVARAAREWAAKLFEAVPEHTLWEEWSVHAKRGCICFLRALAQELKARVDNGQTPAALQGYLHDDVTLPNVDSRLLLWNE</sequence>
<organism evidence="1 2">
    <name type="scientific">Rhodotorula taiwanensis</name>
    <dbReference type="NCBI Taxonomy" id="741276"/>
    <lineage>
        <taxon>Eukaryota</taxon>
        <taxon>Fungi</taxon>
        <taxon>Dikarya</taxon>
        <taxon>Basidiomycota</taxon>
        <taxon>Pucciniomycotina</taxon>
        <taxon>Microbotryomycetes</taxon>
        <taxon>Sporidiobolales</taxon>
        <taxon>Sporidiobolaceae</taxon>
        <taxon>Rhodotorula</taxon>
    </lineage>
</organism>
<accession>A0A2S5BIA1</accession>
<evidence type="ECO:0000313" key="2">
    <source>
        <dbReference type="Proteomes" id="UP000237144"/>
    </source>
</evidence>
<gene>
    <name evidence="1" type="ORF">BMF94_0703</name>
</gene>
<reference evidence="1 2" key="1">
    <citation type="journal article" date="2018" name="Front. Microbiol.">
        <title>Prospects for Fungal Bioremediation of Acidic Radioactive Waste Sites: Characterization and Genome Sequence of Rhodotorula taiwanensis MD1149.</title>
        <authorList>
            <person name="Tkavc R."/>
            <person name="Matrosova V.Y."/>
            <person name="Grichenko O.E."/>
            <person name="Gostincar C."/>
            <person name="Volpe R.P."/>
            <person name="Klimenkova P."/>
            <person name="Gaidamakova E.K."/>
            <person name="Zhou C.E."/>
            <person name="Stewart B.J."/>
            <person name="Lyman M.G."/>
            <person name="Malfatti S.A."/>
            <person name="Rubinfeld B."/>
            <person name="Courtot M."/>
            <person name="Singh J."/>
            <person name="Dalgard C.L."/>
            <person name="Hamilton T."/>
            <person name="Frey K.G."/>
            <person name="Gunde-Cimerman N."/>
            <person name="Dugan L."/>
            <person name="Daly M.J."/>
        </authorList>
    </citation>
    <scope>NUCLEOTIDE SEQUENCE [LARGE SCALE GENOMIC DNA]</scope>
    <source>
        <strain evidence="1 2">MD1149</strain>
    </source>
</reference>
<proteinExistence type="predicted"/>